<accession>C1H006</accession>
<dbReference type="OMA" id="DWLWIEY"/>
<feature type="compositionally biased region" description="Acidic residues" evidence="1">
    <location>
        <begin position="232"/>
        <end position="258"/>
    </location>
</feature>
<dbReference type="AlphaFoldDB" id="C1H006"/>
<feature type="compositionally biased region" description="Basic and acidic residues" evidence="1">
    <location>
        <begin position="427"/>
        <end position="444"/>
    </location>
</feature>
<sequence length="473" mass="52823">MSDDDDYYDDVFDGDWLWIEYGERELVVSHVKPITRFSLLLTLKMILQKAPCIHQFITWIMDLTTQLTVTLIGKYYTDEYFDDDLSVMHKQNILLPGTSKARKRKQQVNKQSSPPTTPTTKETMTADGTDDGKDTNNPNSYCKIIYRSSFIQLADQAELYKPGTGEKVALLKNWREIFKDSQPKRDFRLQKAASCLSPSASFAKSKSGRKRGHRRNTESGNVDDKGLRNVEVDGDSDVDVDIDEEPVLDVEQDIEEGSELGSGSGDDESIDERGSGERLTPPPSFLSASQQVIYEESRAKPTQPSRNNSRNNNGDKSHLDRRGSYLKSVMSAVTENDGPESAIPGFSYRSIHSSPQNEQGYEGEELEEPDRLIQDGYEADIGEINNIHGFGQGHSPTPSQQLKRKASSPLPSTDGSVDGKERSKRAATAEKLDGDGRYNKKENARMGVGKKIAKDVQVQPATGTARRSLRERK</sequence>
<feature type="region of interest" description="Disordered" evidence="1">
    <location>
        <begin position="198"/>
        <end position="473"/>
    </location>
</feature>
<dbReference type="EMBL" id="KN294001">
    <property type="protein sequence ID" value="EEH33047.2"/>
    <property type="molecule type" value="Genomic_DNA"/>
</dbReference>
<feature type="compositionally biased region" description="Polar residues" evidence="1">
    <location>
        <begin position="300"/>
        <end position="312"/>
    </location>
</feature>
<dbReference type="VEuPathDB" id="FungiDB:PAAG_04100"/>
<dbReference type="RefSeq" id="XP_015699396.1">
    <property type="nucleotide sequence ID" value="XM_015845170.1"/>
</dbReference>
<gene>
    <name evidence="2" type="ORF">PAAG_04100</name>
</gene>
<feature type="compositionally biased region" description="Basic and acidic residues" evidence="1">
    <location>
        <begin position="313"/>
        <end position="323"/>
    </location>
</feature>
<organism evidence="2 3">
    <name type="scientific">Paracoccidioides lutzii (strain ATCC MYA-826 / Pb01)</name>
    <name type="common">Paracoccidioides brasiliensis</name>
    <dbReference type="NCBI Taxonomy" id="502779"/>
    <lineage>
        <taxon>Eukaryota</taxon>
        <taxon>Fungi</taxon>
        <taxon>Dikarya</taxon>
        <taxon>Ascomycota</taxon>
        <taxon>Pezizomycotina</taxon>
        <taxon>Eurotiomycetes</taxon>
        <taxon>Eurotiomycetidae</taxon>
        <taxon>Onygenales</taxon>
        <taxon>Ajellomycetaceae</taxon>
        <taxon>Paracoccidioides</taxon>
    </lineage>
</organism>
<dbReference type="Proteomes" id="UP000002059">
    <property type="component" value="Partially assembled WGS sequence"/>
</dbReference>
<dbReference type="GeneID" id="9097140"/>
<dbReference type="STRING" id="502779.C1H006"/>
<evidence type="ECO:0000256" key="1">
    <source>
        <dbReference type="SAM" id="MobiDB-lite"/>
    </source>
</evidence>
<protein>
    <submittedName>
        <fullName evidence="2">Uncharacterized protein</fullName>
    </submittedName>
</protein>
<feature type="region of interest" description="Disordered" evidence="1">
    <location>
        <begin position="99"/>
        <end position="137"/>
    </location>
</feature>
<dbReference type="KEGG" id="pbl:PAAG_04100"/>
<proteinExistence type="predicted"/>
<dbReference type="HOGENOM" id="CLU_577582_0_0_1"/>
<feature type="compositionally biased region" description="Basic and acidic residues" evidence="1">
    <location>
        <begin position="222"/>
        <end position="231"/>
    </location>
</feature>
<evidence type="ECO:0000313" key="2">
    <source>
        <dbReference type="EMBL" id="EEH33047.2"/>
    </source>
</evidence>
<keyword evidence="3" id="KW-1185">Reference proteome</keyword>
<name>C1H006_PARBA</name>
<evidence type="ECO:0000313" key="3">
    <source>
        <dbReference type="Proteomes" id="UP000002059"/>
    </source>
</evidence>
<dbReference type="OrthoDB" id="5372734at2759"/>
<reference evidence="2 3" key="1">
    <citation type="journal article" date="2011" name="PLoS Genet.">
        <title>Comparative genomic analysis of human fungal pathogens causing paracoccidioidomycosis.</title>
        <authorList>
            <person name="Desjardins C.A."/>
            <person name="Champion M.D."/>
            <person name="Holder J.W."/>
            <person name="Muszewska A."/>
            <person name="Goldberg J."/>
            <person name="Bailao A.M."/>
            <person name="Brigido M.M."/>
            <person name="Ferreira M.E."/>
            <person name="Garcia A.M."/>
            <person name="Grynberg M."/>
            <person name="Gujja S."/>
            <person name="Heiman D.I."/>
            <person name="Henn M.R."/>
            <person name="Kodira C.D."/>
            <person name="Leon-Narvaez H."/>
            <person name="Longo L.V."/>
            <person name="Ma L.J."/>
            <person name="Malavazi I."/>
            <person name="Matsuo A.L."/>
            <person name="Morais F.V."/>
            <person name="Pereira M."/>
            <person name="Rodriguez-Brito S."/>
            <person name="Sakthikumar S."/>
            <person name="Salem-Izacc S.M."/>
            <person name="Sykes S.M."/>
            <person name="Teixeira M.M."/>
            <person name="Vallejo M.C."/>
            <person name="Walter M.E."/>
            <person name="Yandava C."/>
            <person name="Young S."/>
            <person name="Zeng Q."/>
            <person name="Zucker J."/>
            <person name="Felipe M.S."/>
            <person name="Goldman G.H."/>
            <person name="Haas B.J."/>
            <person name="McEwen J.G."/>
            <person name="Nino-Vega G."/>
            <person name="Puccia R."/>
            <person name="San-Blas G."/>
            <person name="Soares C.M."/>
            <person name="Birren B.W."/>
            <person name="Cuomo C.A."/>
        </authorList>
    </citation>
    <scope>NUCLEOTIDE SEQUENCE [LARGE SCALE GENOMIC DNA]</scope>
    <source>
        <strain evidence="3">ATCC MYA-826 / Pb01</strain>
    </source>
</reference>